<reference evidence="3 4" key="1">
    <citation type="submission" date="2023-04" db="EMBL/GenBank/DDBJ databases">
        <title>Funneling lignin-derived compounds into biodiesel using alkali-halophilic Citricoccus sp. P2.</title>
        <authorList>
            <person name="Luo C.-B."/>
        </authorList>
    </citation>
    <scope>NUCLEOTIDE SEQUENCE [LARGE SCALE GENOMIC DNA]</scope>
    <source>
        <strain evidence="3 4">P2</strain>
    </source>
</reference>
<evidence type="ECO:0000256" key="1">
    <source>
        <dbReference type="ARBA" id="ARBA00010574"/>
    </source>
</evidence>
<sequence>MTVPDSTRQSLIIAAAAAADKLAENISAVDVAERIGITDAFLFASAESDRQVKSVVEAIEDALRDHEDLKPIRREGVDAGRWVLLDFGHFVVHVQHEEERALYALDRLWNDSPRIELNLPESGTEGNTA</sequence>
<protein>
    <recommendedName>
        <fullName evidence="2">Ribosomal silencing factor RsfS</fullName>
    </recommendedName>
</protein>
<dbReference type="SUPFAM" id="SSF81301">
    <property type="entry name" value="Nucleotidyltransferase"/>
    <property type="match status" value="1"/>
</dbReference>
<dbReference type="Gene3D" id="3.30.460.10">
    <property type="entry name" value="Beta Polymerase, domain 2"/>
    <property type="match status" value="1"/>
</dbReference>
<evidence type="ECO:0000313" key="3">
    <source>
        <dbReference type="EMBL" id="WFP15219.1"/>
    </source>
</evidence>
<keyword evidence="2" id="KW-0810">Translation regulation</keyword>
<dbReference type="PANTHER" id="PTHR21043">
    <property type="entry name" value="IOJAP SUPERFAMILY ORTHOLOG"/>
    <property type="match status" value="1"/>
</dbReference>
<comment type="subunit">
    <text evidence="2">Interacts with ribosomal protein uL14 (rplN).</text>
</comment>
<keyword evidence="4" id="KW-1185">Reference proteome</keyword>
<keyword evidence="2" id="KW-0963">Cytoplasm</keyword>
<dbReference type="Proteomes" id="UP001219037">
    <property type="component" value="Chromosome"/>
</dbReference>
<evidence type="ECO:0000313" key="4">
    <source>
        <dbReference type="Proteomes" id="UP001219037"/>
    </source>
</evidence>
<dbReference type="PANTHER" id="PTHR21043:SF0">
    <property type="entry name" value="MITOCHONDRIAL ASSEMBLY OF RIBOSOMAL LARGE SUBUNIT PROTEIN 1"/>
    <property type="match status" value="1"/>
</dbReference>
<dbReference type="EMBL" id="CP121252">
    <property type="protein sequence ID" value="WFP15219.1"/>
    <property type="molecule type" value="Genomic_DNA"/>
</dbReference>
<evidence type="ECO:0000256" key="2">
    <source>
        <dbReference type="HAMAP-Rule" id="MF_01477"/>
    </source>
</evidence>
<dbReference type="NCBIfam" id="TIGR00090">
    <property type="entry name" value="rsfS_iojap_ybeB"/>
    <property type="match status" value="1"/>
</dbReference>
<dbReference type="InterPro" id="IPR043519">
    <property type="entry name" value="NT_sf"/>
</dbReference>
<comment type="similarity">
    <text evidence="1 2">Belongs to the Iojap/RsfS family.</text>
</comment>
<dbReference type="RefSeq" id="WP_278155763.1">
    <property type="nucleotide sequence ID" value="NZ_CP121252.1"/>
</dbReference>
<comment type="subcellular location">
    <subcellularLocation>
        <location evidence="2">Cytoplasm</location>
    </subcellularLocation>
</comment>
<name>A0ABY8H267_9MICC</name>
<organism evidence="3 4">
    <name type="scientific">Citricoccus muralis</name>
    <dbReference type="NCBI Taxonomy" id="169134"/>
    <lineage>
        <taxon>Bacteria</taxon>
        <taxon>Bacillati</taxon>
        <taxon>Actinomycetota</taxon>
        <taxon>Actinomycetes</taxon>
        <taxon>Micrococcales</taxon>
        <taxon>Micrococcaceae</taxon>
        <taxon>Citricoccus</taxon>
    </lineage>
</organism>
<dbReference type="InterPro" id="IPR004394">
    <property type="entry name" value="Iojap/RsfS/C7orf30"/>
</dbReference>
<dbReference type="Pfam" id="PF02410">
    <property type="entry name" value="RsfS"/>
    <property type="match status" value="1"/>
</dbReference>
<keyword evidence="2" id="KW-0678">Repressor</keyword>
<dbReference type="HAMAP" id="MF_01477">
    <property type="entry name" value="Iojap_RsfS"/>
    <property type="match status" value="1"/>
</dbReference>
<proteinExistence type="inferred from homology"/>
<accession>A0ABY8H267</accession>
<comment type="function">
    <text evidence="2">Functions as a ribosomal silencing factor. Interacts with ribosomal protein uL14 (rplN), blocking formation of intersubunit bridge B8. Prevents association of the 30S and 50S ribosomal subunits and the formation of functional ribosomes, thus repressing translation.</text>
</comment>
<gene>
    <name evidence="2 3" type="primary">rsfS</name>
    <name evidence="3" type="ORF">P8192_07155</name>
</gene>